<accession>A0A0K2GD17</accession>
<dbReference type="KEGG" id="nmv:NITMOv2_2437"/>
<dbReference type="AlphaFoldDB" id="A0A0K2GD17"/>
<keyword evidence="3" id="KW-1185">Reference proteome</keyword>
<organism evidence="2 3">
    <name type="scientific">Nitrospira moscoviensis</name>
    <dbReference type="NCBI Taxonomy" id="42253"/>
    <lineage>
        <taxon>Bacteria</taxon>
        <taxon>Pseudomonadati</taxon>
        <taxon>Nitrospirota</taxon>
        <taxon>Nitrospiria</taxon>
        <taxon>Nitrospirales</taxon>
        <taxon>Nitrospiraceae</taxon>
        <taxon>Nitrospira</taxon>
    </lineage>
</organism>
<evidence type="ECO:0000313" key="2">
    <source>
        <dbReference type="EMBL" id="ALA58850.1"/>
    </source>
</evidence>
<protein>
    <submittedName>
        <fullName evidence="2">Uncharacterized protein</fullName>
    </submittedName>
</protein>
<feature type="region of interest" description="Disordered" evidence="1">
    <location>
        <begin position="1"/>
        <end position="45"/>
    </location>
</feature>
<reference evidence="2 3" key="1">
    <citation type="journal article" date="2015" name="Proc. Natl. Acad. Sci. U.S.A.">
        <title>Expanded metabolic versatility of ubiquitous nitrite-oxidizing bacteria from the genus Nitrospira.</title>
        <authorList>
            <person name="Koch H."/>
            <person name="Lucker S."/>
            <person name="Albertsen M."/>
            <person name="Kitzinger K."/>
            <person name="Herbold C."/>
            <person name="Spieck E."/>
            <person name="Nielsen P.H."/>
            <person name="Wagner M."/>
            <person name="Daims H."/>
        </authorList>
    </citation>
    <scope>NUCLEOTIDE SEQUENCE [LARGE SCALE GENOMIC DNA]</scope>
    <source>
        <strain evidence="2 3">NSP M-1</strain>
    </source>
</reference>
<evidence type="ECO:0000313" key="3">
    <source>
        <dbReference type="Proteomes" id="UP000069205"/>
    </source>
</evidence>
<evidence type="ECO:0000256" key="1">
    <source>
        <dbReference type="SAM" id="MobiDB-lite"/>
    </source>
</evidence>
<proteinExistence type="predicted"/>
<dbReference type="EMBL" id="CP011801">
    <property type="protein sequence ID" value="ALA58850.1"/>
    <property type="molecule type" value="Genomic_DNA"/>
</dbReference>
<sequence>MRANRVSGASVTFDSSRHPPTDKLAIMPRPATCSPEKLLPKSTGKRGSFLVSRMVLSRLNNEGA</sequence>
<dbReference type="Proteomes" id="UP000069205">
    <property type="component" value="Chromosome"/>
</dbReference>
<name>A0A0K2GD17_NITMO</name>
<gene>
    <name evidence="2" type="ORF">NITMOv2_2437</name>
</gene>